<evidence type="ECO:0000313" key="3">
    <source>
        <dbReference type="Proteomes" id="UP000595437"/>
    </source>
</evidence>
<name>A0A7T8H1V4_CALRO</name>
<protein>
    <submittedName>
        <fullName evidence="2">Tetraspanin</fullName>
    </submittedName>
</protein>
<evidence type="ECO:0000256" key="1">
    <source>
        <dbReference type="SAM" id="Phobius"/>
    </source>
</evidence>
<evidence type="ECO:0000313" key="2">
    <source>
        <dbReference type="EMBL" id="QQP41987.1"/>
    </source>
</evidence>
<reference evidence="3" key="1">
    <citation type="submission" date="2021-01" db="EMBL/GenBank/DDBJ databases">
        <title>Caligus Genome Assembly.</title>
        <authorList>
            <person name="Gallardo-Escarate C."/>
        </authorList>
    </citation>
    <scope>NUCLEOTIDE SEQUENCE [LARGE SCALE GENOMIC DNA]</scope>
</reference>
<feature type="non-terminal residue" evidence="2">
    <location>
        <position position="1"/>
    </location>
</feature>
<organism evidence="2 3">
    <name type="scientific">Caligus rogercresseyi</name>
    <name type="common">Sea louse</name>
    <dbReference type="NCBI Taxonomy" id="217165"/>
    <lineage>
        <taxon>Eukaryota</taxon>
        <taxon>Metazoa</taxon>
        <taxon>Ecdysozoa</taxon>
        <taxon>Arthropoda</taxon>
        <taxon>Crustacea</taxon>
        <taxon>Multicrustacea</taxon>
        <taxon>Hexanauplia</taxon>
        <taxon>Copepoda</taxon>
        <taxon>Siphonostomatoida</taxon>
        <taxon>Caligidae</taxon>
        <taxon>Caligus</taxon>
    </lineage>
</organism>
<accession>A0A7T8H1V4</accession>
<gene>
    <name evidence="2" type="ORF">FKW44_016515</name>
</gene>
<keyword evidence="1" id="KW-0812">Transmembrane</keyword>
<keyword evidence="1" id="KW-1133">Transmembrane helix</keyword>
<sequence>RRNSVPDSCCHIVIEGCGHDILLNHESASQDIFVHGCLTVLREKLINEVVPICLGYTGIGTIIALIQIIIAVLAFSRNANIQRKKKYASSHNPGASGRNYKSNSKNIMEIYKCTAKLG</sequence>
<keyword evidence="3" id="KW-1185">Reference proteome</keyword>
<dbReference type="Proteomes" id="UP000595437">
    <property type="component" value="Chromosome 11"/>
</dbReference>
<proteinExistence type="predicted"/>
<keyword evidence="1" id="KW-0472">Membrane</keyword>
<feature type="transmembrane region" description="Helical" evidence="1">
    <location>
        <begin position="49"/>
        <end position="75"/>
    </location>
</feature>
<dbReference type="AlphaFoldDB" id="A0A7T8H1V4"/>
<dbReference type="OrthoDB" id="6350804at2759"/>
<dbReference type="EMBL" id="CP045900">
    <property type="protein sequence ID" value="QQP41987.1"/>
    <property type="molecule type" value="Genomic_DNA"/>
</dbReference>